<evidence type="ECO:0000313" key="1">
    <source>
        <dbReference type="EMBL" id="GAG47536.1"/>
    </source>
</evidence>
<reference evidence="1" key="1">
    <citation type="journal article" date="2014" name="Front. Microbiol.">
        <title>High frequency of phylogenetically diverse reductive dehalogenase-homologous genes in deep subseafloor sedimentary metagenomes.</title>
        <authorList>
            <person name="Kawai M."/>
            <person name="Futagami T."/>
            <person name="Toyoda A."/>
            <person name="Takaki Y."/>
            <person name="Nishi S."/>
            <person name="Hori S."/>
            <person name="Arai W."/>
            <person name="Tsubouchi T."/>
            <person name="Morono Y."/>
            <person name="Uchiyama I."/>
            <person name="Ito T."/>
            <person name="Fujiyama A."/>
            <person name="Inagaki F."/>
            <person name="Takami H."/>
        </authorList>
    </citation>
    <scope>NUCLEOTIDE SEQUENCE</scope>
    <source>
        <strain evidence="1">Expedition CK06-06</strain>
    </source>
</reference>
<feature type="non-terminal residue" evidence="1">
    <location>
        <position position="76"/>
    </location>
</feature>
<protein>
    <submittedName>
        <fullName evidence="1">Uncharacterized protein</fullName>
    </submittedName>
</protein>
<dbReference type="EMBL" id="BARS01058334">
    <property type="protein sequence ID" value="GAG47536.1"/>
    <property type="molecule type" value="Genomic_DNA"/>
</dbReference>
<name>X0ZGR5_9ZZZZ</name>
<organism evidence="1">
    <name type="scientific">marine sediment metagenome</name>
    <dbReference type="NCBI Taxonomy" id="412755"/>
    <lineage>
        <taxon>unclassified sequences</taxon>
        <taxon>metagenomes</taxon>
        <taxon>ecological metagenomes</taxon>
    </lineage>
</organism>
<dbReference type="AlphaFoldDB" id="X0ZGR5"/>
<gene>
    <name evidence="1" type="ORF">S01H1_85120</name>
</gene>
<comment type="caution">
    <text evidence="1">The sequence shown here is derived from an EMBL/GenBank/DDBJ whole genome shotgun (WGS) entry which is preliminary data.</text>
</comment>
<proteinExistence type="predicted"/>
<accession>X0ZGR5</accession>
<sequence length="76" mass="8787">MDIKSGQAEMFTFEYIIAKPESLFIKEISAHINFTEMDIENLPDLCHAGQTTGFFDRDALSFPLVLRNFRKGEFRP</sequence>